<dbReference type="HOGENOM" id="CLU_044506_0_0_1"/>
<reference evidence="4" key="2">
    <citation type="journal article" date="2011" name="Proc. Natl. Acad. Sci. U.S.A.">
        <title>Obligate biotrophy features unraveled by the genomic analysis of rust fungi.</title>
        <authorList>
            <person name="Duplessis S."/>
            <person name="Cuomo C.A."/>
            <person name="Lin Y.-C."/>
            <person name="Aerts A."/>
            <person name="Tisserant E."/>
            <person name="Veneault-Fourrey C."/>
            <person name="Joly D.L."/>
            <person name="Hacquard S."/>
            <person name="Amselem J."/>
            <person name="Cantarel B.L."/>
            <person name="Chiu R."/>
            <person name="Coutinho P.M."/>
            <person name="Feau N."/>
            <person name="Field M."/>
            <person name="Frey P."/>
            <person name="Gelhaye E."/>
            <person name="Goldberg J."/>
            <person name="Grabherr M.G."/>
            <person name="Kodira C.D."/>
            <person name="Kohler A."/>
            <person name="Kuees U."/>
            <person name="Lindquist E.A."/>
            <person name="Lucas S.M."/>
            <person name="Mago R."/>
            <person name="Mauceli E."/>
            <person name="Morin E."/>
            <person name="Murat C."/>
            <person name="Pangilinan J.L."/>
            <person name="Park R."/>
            <person name="Pearson M."/>
            <person name="Quesneville H."/>
            <person name="Rouhier N."/>
            <person name="Sakthikumar S."/>
            <person name="Salamov A.A."/>
            <person name="Schmutz J."/>
            <person name="Selles B."/>
            <person name="Shapiro H."/>
            <person name="Tanguay P."/>
            <person name="Tuskan G.A."/>
            <person name="Henrissat B."/>
            <person name="Van de Peer Y."/>
            <person name="Rouze P."/>
            <person name="Ellis J.G."/>
            <person name="Dodds P.N."/>
            <person name="Schein J.E."/>
            <person name="Zhong S."/>
            <person name="Hamelin R.C."/>
            <person name="Grigoriev I.V."/>
            <person name="Szabo L.J."/>
            <person name="Martin F."/>
        </authorList>
    </citation>
    <scope>NUCLEOTIDE SEQUENCE [LARGE SCALE GENOMIC DNA]</scope>
    <source>
        <strain evidence="4">CRL 75-36-700-3 / race SCCL</strain>
    </source>
</reference>
<dbReference type="PANTHER" id="PTHR46929">
    <property type="entry name" value="EXPRESSED PROTEIN"/>
    <property type="match status" value="1"/>
</dbReference>
<feature type="region of interest" description="Disordered" evidence="1">
    <location>
        <begin position="215"/>
        <end position="269"/>
    </location>
</feature>
<feature type="compositionally biased region" description="Polar residues" evidence="1">
    <location>
        <begin position="39"/>
        <end position="56"/>
    </location>
</feature>
<gene>
    <name evidence="3" type="ORF">PGTG_09450</name>
</gene>
<dbReference type="RefSeq" id="XP_003328156.2">
    <property type="nucleotide sequence ID" value="XM_003328108.2"/>
</dbReference>
<dbReference type="GeneID" id="10532424"/>
<evidence type="ECO:0000313" key="4">
    <source>
        <dbReference type="Proteomes" id="UP000008783"/>
    </source>
</evidence>
<dbReference type="EMBL" id="DS178287">
    <property type="protein sequence ID" value="EFP83737.2"/>
    <property type="molecule type" value="Genomic_DNA"/>
</dbReference>
<dbReference type="InterPro" id="IPR024752">
    <property type="entry name" value="Myb/SANT-like_dom"/>
</dbReference>
<accession>E3KHG2</accession>
<evidence type="ECO:0000313" key="3">
    <source>
        <dbReference type="EMBL" id="EFP83737.2"/>
    </source>
</evidence>
<dbReference type="VEuPathDB" id="FungiDB:PGTG_09450"/>
<proteinExistence type="predicted"/>
<evidence type="ECO:0000256" key="1">
    <source>
        <dbReference type="SAM" id="MobiDB-lite"/>
    </source>
</evidence>
<organism evidence="3 4">
    <name type="scientific">Puccinia graminis f. sp. tritici (strain CRL 75-36-700-3 / race SCCL)</name>
    <name type="common">Black stem rust fungus</name>
    <dbReference type="NCBI Taxonomy" id="418459"/>
    <lineage>
        <taxon>Eukaryota</taxon>
        <taxon>Fungi</taxon>
        <taxon>Dikarya</taxon>
        <taxon>Basidiomycota</taxon>
        <taxon>Pucciniomycotina</taxon>
        <taxon>Pucciniomycetes</taxon>
        <taxon>Pucciniales</taxon>
        <taxon>Pucciniaceae</taxon>
        <taxon>Puccinia</taxon>
    </lineage>
</organism>
<dbReference type="KEGG" id="pgr:PGTG_09450"/>
<dbReference type="AlphaFoldDB" id="E3KHG2"/>
<sequence length="361" mass="39450">MARGRRGRPSQPETPSATQTTSPSATQTTSPSATQRTTNSQGTASTQQSPTPNLGTQVARPLAQVSDGSFPDVEEGNGPGKVIWTQAMEKSALDLYVRAVQMGKRSDSGFKIEVHRWVASELSAEYPGIPFTGEKVISKFNQTFKKWYDAFLACKDASGFGWNDEHNMVTASDEVWEPFLVSHPAARRFKNAPFPEFHELFIIFGGHAATGVLRRGLDGEGNPGNEEAGGNRGPIGHNDPSSNEEADPSGTNLRPGVRPRRRHRVTSGDRFENSIERLIDAFTATSDPAPASMAVATRVERAISKFQDSFAEGLPLDDLVAGFSILEVECKAQTFLAIRDENHARAWIVHQIELHHMTHNA</sequence>
<feature type="domain" description="Myb/SANT-like" evidence="2">
    <location>
        <begin position="84"/>
        <end position="177"/>
    </location>
</feature>
<name>E3KHG2_PUCGT</name>
<reference key="1">
    <citation type="submission" date="2007-01" db="EMBL/GenBank/DDBJ databases">
        <title>The Genome Sequence of Puccinia graminis f. sp. tritici Strain CRL 75-36-700-3.</title>
        <authorList>
            <consortium name="The Broad Institute Genome Sequencing Platform"/>
            <person name="Birren B."/>
            <person name="Lander E."/>
            <person name="Galagan J."/>
            <person name="Nusbaum C."/>
            <person name="Devon K."/>
            <person name="Cuomo C."/>
            <person name="Jaffe D."/>
            <person name="Butler J."/>
            <person name="Alvarez P."/>
            <person name="Gnerre S."/>
            <person name="Grabherr M."/>
            <person name="Mauceli E."/>
            <person name="Brockman W."/>
            <person name="Young S."/>
            <person name="LaButti K."/>
            <person name="Sykes S."/>
            <person name="DeCaprio D."/>
            <person name="Crawford M."/>
            <person name="Koehrsen M."/>
            <person name="Engels R."/>
            <person name="Montgomery P."/>
            <person name="Pearson M."/>
            <person name="Howarth C."/>
            <person name="Larson L."/>
            <person name="White J."/>
            <person name="Zeng Q."/>
            <person name="Kodira C."/>
            <person name="Yandava C."/>
            <person name="Alvarado L."/>
            <person name="O'Leary S."/>
            <person name="Szabo L."/>
            <person name="Dean R."/>
            <person name="Schein J."/>
        </authorList>
    </citation>
    <scope>NUCLEOTIDE SEQUENCE</scope>
    <source>
        <strain>CRL 75-36-700-3</strain>
    </source>
</reference>
<feature type="region of interest" description="Disordered" evidence="1">
    <location>
        <begin position="1"/>
        <end position="58"/>
    </location>
</feature>
<dbReference type="Pfam" id="PF12776">
    <property type="entry name" value="Myb_DNA-bind_3"/>
    <property type="match status" value="1"/>
</dbReference>
<protein>
    <recommendedName>
        <fullName evidence="2">Myb/SANT-like domain-containing protein</fullName>
    </recommendedName>
</protein>
<dbReference type="STRING" id="418459.E3KHG2"/>
<dbReference type="PANTHER" id="PTHR46929:SF3">
    <property type="entry name" value="MYB_SANT-LIKE DOMAIN-CONTAINING PROTEIN"/>
    <property type="match status" value="1"/>
</dbReference>
<feature type="compositionally biased region" description="Low complexity" evidence="1">
    <location>
        <begin position="9"/>
        <end position="38"/>
    </location>
</feature>
<dbReference type="InParanoid" id="E3KHG2"/>
<evidence type="ECO:0000259" key="2">
    <source>
        <dbReference type="Pfam" id="PF12776"/>
    </source>
</evidence>
<dbReference type="OrthoDB" id="2505558at2759"/>
<dbReference type="Proteomes" id="UP000008783">
    <property type="component" value="Unassembled WGS sequence"/>
</dbReference>
<keyword evidence="4" id="KW-1185">Reference proteome</keyword>